<dbReference type="Gene3D" id="3.30.9.10">
    <property type="entry name" value="D-Amino Acid Oxidase, subunit A, domain 2"/>
    <property type="match status" value="1"/>
</dbReference>
<comment type="caution">
    <text evidence="11">The sequence shown here is derived from an EMBL/GenBank/DDBJ whole genome shotgun (WGS) entry which is preliminary data.</text>
</comment>
<dbReference type="Pfam" id="PF01266">
    <property type="entry name" value="DAO"/>
    <property type="match status" value="1"/>
</dbReference>
<dbReference type="SUPFAM" id="SSF51905">
    <property type="entry name" value="FAD/NAD(P)-binding domain"/>
    <property type="match status" value="1"/>
</dbReference>
<evidence type="ECO:0000256" key="7">
    <source>
        <dbReference type="ARBA" id="ARBA00038878"/>
    </source>
</evidence>
<keyword evidence="9" id="KW-0472">Membrane</keyword>
<evidence type="ECO:0000313" key="12">
    <source>
        <dbReference type="Proteomes" id="UP001162164"/>
    </source>
</evidence>
<evidence type="ECO:0000256" key="5">
    <source>
        <dbReference type="ARBA" id="ARBA00036066"/>
    </source>
</evidence>
<feature type="domain" description="FAD dependent oxidoreductase" evidence="10">
    <location>
        <begin position="20"/>
        <end position="306"/>
    </location>
</feature>
<sequence length="430" mass="48572">MYIFYIPNLLLFREWPLLYDIAIIGGGIVGVAIARGITEQFKNVQCILIEKENKLGKHQSSHNSGIVHSGIYYKPGSLKAQLCSKGLDQIINYCNEHGIPYKMNGKLIVAKDHTETNALSMLYNRAKQNNVQDIEMLYTRQQIRKIEPKCNGIQALWCPNTSNVNWSFVTEHFANDFRRNGGDILLNNEVIDIQPSSDSAYPIRIISRASNEIKSKYLIICGGLRSGELSNIVDRISEEKATYLSLKVDYHLTETRRFNTNIYGVPNVELPFLGPHISPRLDGDVLLGPAAIPAYGMEGYRYSECGFTYLKNIMNTSNFQNMTRRYFFTCLNQLFSTFSPNYQAQQLQRLAEINAADIKPGPTAVQGVLINKDGTFVDDFVFDFFKGDGIRKRIINCKFLPSPAASCSMSIAKFVVDNFTANIEDNIFNL</sequence>
<organism evidence="11 12">
    <name type="scientific">Molorchus minor</name>
    <dbReference type="NCBI Taxonomy" id="1323400"/>
    <lineage>
        <taxon>Eukaryota</taxon>
        <taxon>Metazoa</taxon>
        <taxon>Ecdysozoa</taxon>
        <taxon>Arthropoda</taxon>
        <taxon>Hexapoda</taxon>
        <taxon>Insecta</taxon>
        <taxon>Pterygota</taxon>
        <taxon>Neoptera</taxon>
        <taxon>Endopterygota</taxon>
        <taxon>Coleoptera</taxon>
        <taxon>Polyphaga</taxon>
        <taxon>Cucujiformia</taxon>
        <taxon>Chrysomeloidea</taxon>
        <taxon>Cerambycidae</taxon>
        <taxon>Lamiinae</taxon>
        <taxon>Monochamini</taxon>
        <taxon>Molorchus</taxon>
    </lineage>
</organism>
<proteinExistence type="inferred from homology"/>
<keyword evidence="9" id="KW-1133">Transmembrane helix</keyword>
<dbReference type="Proteomes" id="UP001162164">
    <property type="component" value="Unassembled WGS sequence"/>
</dbReference>
<dbReference type="NCBIfam" id="NF008726">
    <property type="entry name" value="PRK11728.1"/>
    <property type="match status" value="1"/>
</dbReference>
<evidence type="ECO:0000256" key="9">
    <source>
        <dbReference type="SAM" id="Phobius"/>
    </source>
</evidence>
<gene>
    <name evidence="11" type="ORF">NQ317_010957</name>
</gene>
<comment type="catalytic activity">
    <reaction evidence="5">
        <text>(S)-2-hydroxyglutarate + A = 2-oxoglutarate + AH2</text>
        <dbReference type="Rhea" id="RHEA:21252"/>
        <dbReference type="ChEBI" id="CHEBI:13193"/>
        <dbReference type="ChEBI" id="CHEBI:16782"/>
        <dbReference type="ChEBI" id="CHEBI:16810"/>
        <dbReference type="ChEBI" id="CHEBI:17499"/>
        <dbReference type="EC" id="1.1.99.2"/>
    </reaction>
</comment>
<keyword evidence="12" id="KW-1185">Reference proteome</keyword>
<dbReference type="Gene3D" id="3.50.50.60">
    <property type="entry name" value="FAD/NAD(P)-binding domain"/>
    <property type="match status" value="1"/>
</dbReference>
<feature type="transmembrane region" description="Helical" evidence="9">
    <location>
        <begin position="17"/>
        <end position="34"/>
    </location>
</feature>
<evidence type="ECO:0000256" key="1">
    <source>
        <dbReference type="ARBA" id="ARBA00001974"/>
    </source>
</evidence>
<evidence type="ECO:0000259" key="10">
    <source>
        <dbReference type="Pfam" id="PF01266"/>
    </source>
</evidence>
<evidence type="ECO:0000256" key="2">
    <source>
        <dbReference type="ARBA" id="ARBA00022630"/>
    </source>
</evidence>
<dbReference type="InterPro" id="IPR036188">
    <property type="entry name" value="FAD/NAD-bd_sf"/>
</dbReference>
<keyword evidence="3" id="KW-0274">FAD</keyword>
<dbReference type="EC" id="1.1.99.2" evidence="7"/>
<evidence type="ECO:0000256" key="6">
    <source>
        <dbReference type="ARBA" id="ARBA00037941"/>
    </source>
</evidence>
<comment type="similarity">
    <text evidence="6">Belongs to the L2HGDH family.</text>
</comment>
<keyword evidence="4" id="KW-0560">Oxidoreductase</keyword>
<accession>A0ABQ9JVJ4</accession>
<evidence type="ECO:0000256" key="3">
    <source>
        <dbReference type="ARBA" id="ARBA00022827"/>
    </source>
</evidence>
<keyword evidence="2" id="KW-0285">Flavoprotein</keyword>
<dbReference type="PANTHER" id="PTHR43104">
    <property type="entry name" value="L-2-HYDROXYGLUTARATE DEHYDROGENASE, MITOCHONDRIAL"/>
    <property type="match status" value="1"/>
</dbReference>
<dbReference type="InterPro" id="IPR006076">
    <property type="entry name" value="FAD-dep_OxRdtase"/>
</dbReference>
<dbReference type="EMBL" id="JAPWTJ010000145">
    <property type="protein sequence ID" value="KAJ8982099.1"/>
    <property type="molecule type" value="Genomic_DNA"/>
</dbReference>
<dbReference type="PANTHER" id="PTHR43104:SF2">
    <property type="entry name" value="L-2-HYDROXYGLUTARATE DEHYDROGENASE, MITOCHONDRIAL"/>
    <property type="match status" value="1"/>
</dbReference>
<protein>
    <recommendedName>
        <fullName evidence="8">L-2-hydroxyglutarate dehydrogenase, mitochondrial</fullName>
        <ecNumber evidence="7">1.1.99.2</ecNumber>
    </recommendedName>
</protein>
<reference evidence="11" key="1">
    <citation type="journal article" date="2023" name="Insect Mol. Biol.">
        <title>Genome sequencing provides insights into the evolution of gene families encoding plant cell wall-degrading enzymes in longhorned beetles.</title>
        <authorList>
            <person name="Shin N.R."/>
            <person name="Okamura Y."/>
            <person name="Kirsch R."/>
            <person name="Pauchet Y."/>
        </authorList>
    </citation>
    <scope>NUCLEOTIDE SEQUENCE</scope>
    <source>
        <strain evidence="11">MMC_N1</strain>
    </source>
</reference>
<evidence type="ECO:0000313" key="11">
    <source>
        <dbReference type="EMBL" id="KAJ8982099.1"/>
    </source>
</evidence>
<evidence type="ECO:0000256" key="8">
    <source>
        <dbReference type="ARBA" id="ARBA00041137"/>
    </source>
</evidence>
<comment type="cofactor">
    <cofactor evidence="1">
        <name>FAD</name>
        <dbReference type="ChEBI" id="CHEBI:57692"/>
    </cofactor>
</comment>
<name>A0ABQ9JVJ4_9CUCU</name>
<keyword evidence="9" id="KW-0812">Transmembrane</keyword>
<evidence type="ECO:0000256" key="4">
    <source>
        <dbReference type="ARBA" id="ARBA00023002"/>
    </source>
</evidence>